<organism evidence="1">
    <name type="scientific">marine sediment metagenome</name>
    <dbReference type="NCBI Taxonomy" id="412755"/>
    <lineage>
        <taxon>unclassified sequences</taxon>
        <taxon>metagenomes</taxon>
        <taxon>ecological metagenomes</taxon>
    </lineage>
</organism>
<dbReference type="EMBL" id="BARS01053548">
    <property type="protein sequence ID" value="GAG52283.1"/>
    <property type="molecule type" value="Genomic_DNA"/>
</dbReference>
<accession>X0YVD9</accession>
<gene>
    <name evidence="1" type="ORF">S01H1_79437</name>
</gene>
<proteinExistence type="predicted"/>
<sequence>MKRRDFIKCGFGGAGLAVGSGLASGANNSPSSPGKSVYGHPWWVKMIPRPKLAVDDNFYSRFKASNNVFGSFSRYYGMEDRKKLMQES</sequence>
<protein>
    <submittedName>
        <fullName evidence="1">Uncharacterized protein</fullName>
    </submittedName>
</protein>
<name>X0YVD9_9ZZZZ</name>
<comment type="caution">
    <text evidence="1">The sequence shown here is derived from an EMBL/GenBank/DDBJ whole genome shotgun (WGS) entry which is preliminary data.</text>
</comment>
<dbReference type="AlphaFoldDB" id="X0YVD9"/>
<feature type="non-terminal residue" evidence="1">
    <location>
        <position position="88"/>
    </location>
</feature>
<evidence type="ECO:0000313" key="1">
    <source>
        <dbReference type="EMBL" id="GAG52283.1"/>
    </source>
</evidence>
<reference evidence="1" key="1">
    <citation type="journal article" date="2014" name="Front. Microbiol.">
        <title>High frequency of phylogenetically diverse reductive dehalogenase-homologous genes in deep subseafloor sedimentary metagenomes.</title>
        <authorList>
            <person name="Kawai M."/>
            <person name="Futagami T."/>
            <person name="Toyoda A."/>
            <person name="Takaki Y."/>
            <person name="Nishi S."/>
            <person name="Hori S."/>
            <person name="Arai W."/>
            <person name="Tsubouchi T."/>
            <person name="Morono Y."/>
            <person name="Uchiyama I."/>
            <person name="Ito T."/>
            <person name="Fujiyama A."/>
            <person name="Inagaki F."/>
            <person name="Takami H."/>
        </authorList>
    </citation>
    <scope>NUCLEOTIDE SEQUENCE</scope>
    <source>
        <strain evidence="1">Expedition CK06-06</strain>
    </source>
</reference>